<gene>
    <name evidence="2" type="ORF">OG626_24110</name>
</gene>
<protein>
    <recommendedName>
        <fullName evidence="3">Secreted protein</fullName>
    </recommendedName>
</protein>
<evidence type="ECO:0000256" key="1">
    <source>
        <dbReference type="SAM" id="MobiDB-lite"/>
    </source>
</evidence>
<proteinExistence type="predicted"/>
<accession>A0AAU3H504</accession>
<dbReference type="EMBL" id="CP109535">
    <property type="protein sequence ID" value="WTZ00266.1"/>
    <property type="molecule type" value="Genomic_DNA"/>
</dbReference>
<evidence type="ECO:0000313" key="2">
    <source>
        <dbReference type="EMBL" id="WTZ00266.1"/>
    </source>
</evidence>
<sequence>MDGMDGMARPLRSPGRMGRTGTGRTGRTRRTGTGRAARAARGFLALPLLGALVLVLGPTGPAQAAAPATTAAAPATATTSAASACAGRLVKTVKFSTGSLRVYKSGAYACAVTVAKKPGARRAMRVSVQPRGGRAVVDSGKFTTLAGPVRVHALNRCVRTSGSVGKSSGSTGWIMC</sequence>
<organism evidence="2">
    <name type="scientific">Streptomyces sp. NBC_01401</name>
    <dbReference type="NCBI Taxonomy" id="2903854"/>
    <lineage>
        <taxon>Bacteria</taxon>
        <taxon>Bacillati</taxon>
        <taxon>Actinomycetota</taxon>
        <taxon>Actinomycetes</taxon>
        <taxon>Kitasatosporales</taxon>
        <taxon>Streptomycetaceae</taxon>
        <taxon>Streptomyces</taxon>
    </lineage>
</organism>
<reference evidence="2" key="1">
    <citation type="submission" date="2022-10" db="EMBL/GenBank/DDBJ databases">
        <title>The complete genomes of actinobacterial strains from the NBC collection.</title>
        <authorList>
            <person name="Joergensen T.S."/>
            <person name="Alvarez Arevalo M."/>
            <person name="Sterndorff E.B."/>
            <person name="Faurdal D."/>
            <person name="Vuksanovic O."/>
            <person name="Mourched A.-S."/>
            <person name="Charusanti P."/>
            <person name="Shaw S."/>
            <person name="Blin K."/>
            <person name="Weber T."/>
        </authorList>
    </citation>
    <scope>NUCLEOTIDE SEQUENCE</scope>
    <source>
        <strain evidence="2">NBC_01401</strain>
    </source>
</reference>
<feature type="region of interest" description="Disordered" evidence="1">
    <location>
        <begin position="1"/>
        <end position="36"/>
    </location>
</feature>
<name>A0AAU3H504_9ACTN</name>
<dbReference type="AlphaFoldDB" id="A0AAU3H504"/>
<evidence type="ECO:0008006" key="3">
    <source>
        <dbReference type="Google" id="ProtNLM"/>
    </source>
</evidence>